<gene>
    <name evidence="17" type="ORF">COZ92_00210</name>
</gene>
<dbReference type="Pfam" id="PF00672">
    <property type="entry name" value="HAMP"/>
    <property type="match status" value="1"/>
</dbReference>
<dbReference type="GO" id="GO:0005524">
    <property type="term" value="F:ATP binding"/>
    <property type="evidence" value="ECO:0007669"/>
    <property type="project" value="UniProtKB-KW"/>
</dbReference>
<keyword evidence="11 14" id="KW-1133">Transmembrane helix</keyword>
<evidence type="ECO:0000259" key="15">
    <source>
        <dbReference type="PROSITE" id="PS50109"/>
    </source>
</evidence>
<dbReference type="InterPro" id="IPR003660">
    <property type="entry name" value="HAMP_dom"/>
</dbReference>
<dbReference type="CDD" id="cd12912">
    <property type="entry name" value="PDC2_MCP_like"/>
    <property type="match status" value="1"/>
</dbReference>
<dbReference type="Gene3D" id="6.10.340.10">
    <property type="match status" value="1"/>
</dbReference>
<evidence type="ECO:0000313" key="18">
    <source>
        <dbReference type="Proteomes" id="UP000229238"/>
    </source>
</evidence>
<name>A0A2M7IKR0_9BACT</name>
<dbReference type="PROSITE" id="PS50885">
    <property type="entry name" value="HAMP"/>
    <property type="match status" value="1"/>
</dbReference>
<dbReference type="InterPro" id="IPR050398">
    <property type="entry name" value="HssS/ArlS-like"/>
</dbReference>
<feature type="transmembrane region" description="Helical" evidence="14">
    <location>
        <begin position="15"/>
        <end position="39"/>
    </location>
</feature>
<dbReference type="InterPro" id="IPR004358">
    <property type="entry name" value="Sig_transdc_His_kin-like_C"/>
</dbReference>
<sequence>MADSNKNYSQFRTKVLKILLVIGVIPLLIISVVHLVTVVKTRLENVSELQLQVLQGTGEKIRRYLDQKTDVFNLVIELTPVPKNISEASLSSLNFLIGGLKEEAGDVKEISFIDRDGQEIVKREGGENSTSLVLENVAGREDFQTTIEGVDYFGPINFTSEGPLMRIASQIENREKEAIGIISAEINLELLEEVISKVKVGSQGFVYLIDGEGNLIASSNKNFARPGQNLSQISLIEDTLKNKIHEGKSLEDIYKNSLGDRVIFAAAPVGGIKWFLISEWPWRDAFSVVETLIRGTLVIIVAALSLIMILSLFMARWVVKPVEILGKGADEISKGNLDYRINIKTGDELEKLGSRFNKMIKVLKENQELRDEFVFIAAHELRTPVTVINWYLEMILNGNFGKVEREMKKALDTVDSSNRRLIKLVQDLLEVARSEAGKMEIKVEPVLIGDNIKEVLKGLERLAAEKKIQLIYQELDKTTKAMADAFKLKEVISNLVDNAIKYAIKPGKITINHEIKDNFLITNIKDEGMGISDDNIKKLFTKFFRVKNRETQDIEGTGLGLFICKEIVERMKGKIWAKSQLGKGSTFSFSLPSA</sequence>
<evidence type="ECO:0000256" key="14">
    <source>
        <dbReference type="SAM" id="Phobius"/>
    </source>
</evidence>
<dbReference type="CDD" id="cd00082">
    <property type="entry name" value="HisKA"/>
    <property type="match status" value="1"/>
</dbReference>
<dbReference type="SUPFAM" id="SSF47384">
    <property type="entry name" value="Homodimeric domain of signal transducing histidine kinase"/>
    <property type="match status" value="1"/>
</dbReference>
<dbReference type="EMBL" id="PFHH01000004">
    <property type="protein sequence ID" value="PIW90631.1"/>
    <property type="molecule type" value="Genomic_DNA"/>
</dbReference>
<evidence type="ECO:0000256" key="4">
    <source>
        <dbReference type="ARBA" id="ARBA00022475"/>
    </source>
</evidence>
<dbReference type="PRINTS" id="PR00344">
    <property type="entry name" value="BCTRLSENSOR"/>
</dbReference>
<evidence type="ECO:0000256" key="10">
    <source>
        <dbReference type="ARBA" id="ARBA00022840"/>
    </source>
</evidence>
<dbReference type="CDD" id="cd06225">
    <property type="entry name" value="HAMP"/>
    <property type="match status" value="1"/>
</dbReference>
<dbReference type="Gene3D" id="3.30.565.10">
    <property type="entry name" value="Histidine kinase-like ATPase, C-terminal domain"/>
    <property type="match status" value="1"/>
</dbReference>
<evidence type="ECO:0000256" key="7">
    <source>
        <dbReference type="ARBA" id="ARBA00022692"/>
    </source>
</evidence>
<keyword evidence="9" id="KW-0418">Kinase</keyword>
<dbReference type="SMART" id="SM00388">
    <property type="entry name" value="HisKA"/>
    <property type="match status" value="1"/>
</dbReference>
<dbReference type="SMART" id="SM00304">
    <property type="entry name" value="HAMP"/>
    <property type="match status" value="1"/>
</dbReference>
<comment type="catalytic activity">
    <reaction evidence="1">
        <text>ATP + protein L-histidine = ADP + protein N-phospho-L-histidine.</text>
        <dbReference type="EC" id="2.7.13.3"/>
    </reaction>
</comment>
<dbReference type="Gene3D" id="1.10.287.130">
    <property type="match status" value="1"/>
</dbReference>
<keyword evidence="13 14" id="KW-0472">Membrane</keyword>
<evidence type="ECO:0000256" key="3">
    <source>
        <dbReference type="ARBA" id="ARBA00012438"/>
    </source>
</evidence>
<keyword evidence="4" id="KW-1003">Cell membrane</keyword>
<dbReference type="InterPro" id="IPR029151">
    <property type="entry name" value="Sensor-like_sf"/>
</dbReference>
<evidence type="ECO:0000256" key="8">
    <source>
        <dbReference type="ARBA" id="ARBA00022741"/>
    </source>
</evidence>
<reference evidence="18" key="1">
    <citation type="submission" date="2017-09" db="EMBL/GenBank/DDBJ databases">
        <title>Depth-based differentiation of microbial function through sediment-hosted aquifers and enrichment of novel symbionts in the deep terrestrial subsurface.</title>
        <authorList>
            <person name="Probst A.J."/>
            <person name="Ladd B."/>
            <person name="Jarett J.K."/>
            <person name="Geller-Mcgrath D.E."/>
            <person name="Sieber C.M.K."/>
            <person name="Emerson J.B."/>
            <person name="Anantharaman K."/>
            <person name="Thomas B.C."/>
            <person name="Malmstrom R."/>
            <person name="Stieglmeier M."/>
            <person name="Klingl A."/>
            <person name="Woyke T."/>
            <person name="Ryan C.M."/>
            <person name="Banfield J.F."/>
        </authorList>
    </citation>
    <scope>NUCLEOTIDE SEQUENCE [LARGE SCALE GENOMIC DNA]</scope>
</reference>
<evidence type="ECO:0000256" key="5">
    <source>
        <dbReference type="ARBA" id="ARBA00022553"/>
    </source>
</evidence>
<evidence type="ECO:0000256" key="9">
    <source>
        <dbReference type="ARBA" id="ARBA00022777"/>
    </source>
</evidence>
<organism evidence="17 18">
    <name type="scientific">Candidatus Nealsonbacteria bacterium CG_4_8_14_3_um_filter_40_11</name>
    <dbReference type="NCBI Taxonomy" id="1974690"/>
    <lineage>
        <taxon>Bacteria</taxon>
        <taxon>Candidatus Nealsoniibacteriota</taxon>
    </lineage>
</organism>
<dbReference type="Pfam" id="PF00512">
    <property type="entry name" value="HisKA"/>
    <property type="match status" value="1"/>
</dbReference>
<dbReference type="SUPFAM" id="SSF158472">
    <property type="entry name" value="HAMP domain-like"/>
    <property type="match status" value="1"/>
</dbReference>
<keyword evidence="8" id="KW-0547">Nucleotide-binding</keyword>
<dbReference type="InterPro" id="IPR003661">
    <property type="entry name" value="HisK_dim/P_dom"/>
</dbReference>
<dbReference type="EC" id="2.7.13.3" evidence="3"/>
<dbReference type="Gene3D" id="3.30.450.20">
    <property type="entry name" value="PAS domain"/>
    <property type="match status" value="1"/>
</dbReference>
<comment type="subcellular location">
    <subcellularLocation>
        <location evidence="2">Cell membrane</location>
        <topology evidence="2">Multi-pass membrane protein</topology>
    </subcellularLocation>
</comment>
<dbReference type="Proteomes" id="UP000229238">
    <property type="component" value="Unassembled WGS sequence"/>
</dbReference>
<dbReference type="Pfam" id="PF02743">
    <property type="entry name" value="dCache_1"/>
    <property type="match status" value="1"/>
</dbReference>
<comment type="caution">
    <text evidence="17">The sequence shown here is derived from an EMBL/GenBank/DDBJ whole genome shotgun (WGS) entry which is preliminary data.</text>
</comment>
<dbReference type="PANTHER" id="PTHR45528">
    <property type="entry name" value="SENSOR HISTIDINE KINASE CPXA"/>
    <property type="match status" value="1"/>
</dbReference>
<keyword evidence="5" id="KW-0597">Phosphoprotein</keyword>
<dbReference type="AlphaFoldDB" id="A0A2M7IKR0"/>
<dbReference type="SUPFAM" id="SSF103190">
    <property type="entry name" value="Sensory domain-like"/>
    <property type="match status" value="1"/>
</dbReference>
<evidence type="ECO:0000256" key="2">
    <source>
        <dbReference type="ARBA" id="ARBA00004651"/>
    </source>
</evidence>
<dbReference type="PANTHER" id="PTHR45528:SF1">
    <property type="entry name" value="SENSOR HISTIDINE KINASE CPXA"/>
    <property type="match status" value="1"/>
</dbReference>
<dbReference type="InterPro" id="IPR005467">
    <property type="entry name" value="His_kinase_dom"/>
</dbReference>
<keyword evidence="10" id="KW-0067">ATP-binding</keyword>
<evidence type="ECO:0000256" key="13">
    <source>
        <dbReference type="ARBA" id="ARBA00023136"/>
    </source>
</evidence>
<keyword evidence="7 14" id="KW-0812">Transmembrane</keyword>
<dbReference type="GO" id="GO:0000155">
    <property type="term" value="F:phosphorelay sensor kinase activity"/>
    <property type="evidence" value="ECO:0007669"/>
    <property type="project" value="InterPro"/>
</dbReference>
<dbReference type="InterPro" id="IPR036890">
    <property type="entry name" value="HATPase_C_sf"/>
</dbReference>
<evidence type="ECO:0000256" key="11">
    <source>
        <dbReference type="ARBA" id="ARBA00022989"/>
    </source>
</evidence>
<evidence type="ECO:0000259" key="16">
    <source>
        <dbReference type="PROSITE" id="PS50885"/>
    </source>
</evidence>
<evidence type="ECO:0000313" key="17">
    <source>
        <dbReference type="EMBL" id="PIW90631.1"/>
    </source>
</evidence>
<dbReference type="Pfam" id="PF02518">
    <property type="entry name" value="HATPase_c"/>
    <property type="match status" value="1"/>
</dbReference>
<keyword evidence="12" id="KW-0902">Two-component regulatory system</keyword>
<evidence type="ECO:0000256" key="12">
    <source>
        <dbReference type="ARBA" id="ARBA00023012"/>
    </source>
</evidence>
<dbReference type="GO" id="GO:0005886">
    <property type="term" value="C:plasma membrane"/>
    <property type="evidence" value="ECO:0007669"/>
    <property type="project" value="UniProtKB-SubCell"/>
</dbReference>
<dbReference type="InterPro" id="IPR036097">
    <property type="entry name" value="HisK_dim/P_sf"/>
</dbReference>
<feature type="transmembrane region" description="Helical" evidence="14">
    <location>
        <begin position="297"/>
        <end position="319"/>
    </location>
</feature>
<feature type="domain" description="Histidine kinase" evidence="15">
    <location>
        <begin position="376"/>
        <end position="594"/>
    </location>
</feature>
<dbReference type="SUPFAM" id="SSF55874">
    <property type="entry name" value="ATPase domain of HSP90 chaperone/DNA topoisomerase II/histidine kinase"/>
    <property type="match status" value="1"/>
</dbReference>
<dbReference type="SMART" id="SM00387">
    <property type="entry name" value="HATPase_c"/>
    <property type="match status" value="1"/>
</dbReference>
<dbReference type="InterPro" id="IPR033479">
    <property type="entry name" value="dCache_1"/>
</dbReference>
<dbReference type="PROSITE" id="PS50109">
    <property type="entry name" value="HIS_KIN"/>
    <property type="match status" value="1"/>
</dbReference>
<feature type="domain" description="HAMP" evidence="16">
    <location>
        <begin position="316"/>
        <end position="368"/>
    </location>
</feature>
<accession>A0A2M7IKR0</accession>
<protein>
    <recommendedName>
        <fullName evidence="3">histidine kinase</fullName>
        <ecNumber evidence="3">2.7.13.3</ecNumber>
    </recommendedName>
</protein>
<dbReference type="FunFam" id="3.30.565.10:FF:000023">
    <property type="entry name" value="PAS domain-containing sensor histidine kinase"/>
    <property type="match status" value="1"/>
</dbReference>
<keyword evidence="6" id="KW-0808">Transferase</keyword>
<evidence type="ECO:0000256" key="6">
    <source>
        <dbReference type="ARBA" id="ARBA00022679"/>
    </source>
</evidence>
<evidence type="ECO:0000256" key="1">
    <source>
        <dbReference type="ARBA" id="ARBA00000085"/>
    </source>
</evidence>
<dbReference type="InterPro" id="IPR003594">
    <property type="entry name" value="HATPase_dom"/>
</dbReference>
<proteinExistence type="predicted"/>